<evidence type="ECO:0000313" key="2">
    <source>
        <dbReference type="EMBL" id="GAA4342101.1"/>
    </source>
</evidence>
<reference evidence="3" key="1">
    <citation type="journal article" date="2019" name="Int. J. Syst. Evol. Microbiol.">
        <title>The Global Catalogue of Microorganisms (GCM) 10K type strain sequencing project: providing services to taxonomists for standard genome sequencing and annotation.</title>
        <authorList>
            <consortium name="The Broad Institute Genomics Platform"/>
            <consortium name="The Broad Institute Genome Sequencing Center for Infectious Disease"/>
            <person name="Wu L."/>
            <person name="Ma J."/>
        </authorList>
    </citation>
    <scope>NUCLEOTIDE SEQUENCE [LARGE SCALE GENOMIC DNA]</scope>
    <source>
        <strain evidence="3">JCM 17666</strain>
    </source>
</reference>
<evidence type="ECO:0000256" key="1">
    <source>
        <dbReference type="SAM" id="MobiDB-lite"/>
    </source>
</evidence>
<keyword evidence="3" id="KW-1185">Reference proteome</keyword>
<organism evidence="2 3">
    <name type="scientific">Pigmentiphaga soli</name>
    <dbReference type="NCBI Taxonomy" id="1007095"/>
    <lineage>
        <taxon>Bacteria</taxon>
        <taxon>Pseudomonadati</taxon>
        <taxon>Pseudomonadota</taxon>
        <taxon>Betaproteobacteria</taxon>
        <taxon>Burkholderiales</taxon>
        <taxon>Alcaligenaceae</taxon>
        <taxon>Pigmentiphaga</taxon>
    </lineage>
</organism>
<comment type="caution">
    <text evidence="2">The sequence shown here is derived from an EMBL/GenBank/DDBJ whole genome shotgun (WGS) entry which is preliminary data.</text>
</comment>
<sequence length="59" mass="6159">MTPPTPTRFARKEKAHPYALRAPLKGRCGRTGGAGSAASWMRWGGWGGEGRVGGCGDSV</sequence>
<gene>
    <name evidence="2" type="ORF">GCM10023144_43670</name>
</gene>
<dbReference type="Proteomes" id="UP001501671">
    <property type="component" value="Unassembled WGS sequence"/>
</dbReference>
<name>A0ABP8HPA7_9BURK</name>
<dbReference type="EMBL" id="BAABFO010000032">
    <property type="protein sequence ID" value="GAA4342101.1"/>
    <property type="molecule type" value="Genomic_DNA"/>
</dbReference>
<feature type="region of interest" description="Disordered" evidence="1">
    <location>
        <begin position="21"/>
        <end position="59"/>
    </location>
</feature>
<proteinExistence type="predicted"/>
<feature type="compositionally biased region" description="Gly residues" evidence="1">
    <location>
        <begin position="44"/>
        <end position="59"/>
    </location>
</feature>
<protein>
    <submittedName>
        <fullName evidence="2">Uncharacterized protein</fullName>
    </submittedName>
</protein>
<accession>A0ABP8HPA7</accession>
<evidence type="ECO:0000313" key="3">
    <source>
        <dbReference type="Proteomes" id="UP001501671"/>
    </source>
</evidence>